<reference evidence="1 2" key="1">
    <citation type="journal article" date="2019" name="Sci. Rep.">
        <title>Orb-weaving spider Araneus ventricosus genome elucidates the spidroin gene catalogue.</title>
        <authorList>
            <person name="Kono N."/>
            <person name="Nakamura H."/>
            <person name="Ohtoshi R."/>
            <person name="Moran D.A.P."/>
            <person name="Shinohara A."/>
            <person name="Yoshida Y."/>
            <person name="Fujiwara M."/>
            <person name="Mori M."/>
            <person name="Tomita M."/>
            <person name="Arakawa K."/>
        </authorList>
    </citation>
    <scope>NUCLEOTIDE SEQUENCE [LARGE SCALE GENOMIC DNA]</scope>
</reference>
<protein>
    <submittedName>
        <fullName evidence="1">Uncharacterized protein</fullName>
    </submittedName>
</protein>
<gene>
    <name evidence="1" type="ORF">AVEN_135986_1</name>
</gene>
<dbReference type="Proteomes" id="UP000499080">
    <property type="component" value="Unassembled WGS sequence"/>
</dbReference>
<dbReference type="EMBL" id="BGPR01005685">
    <property type="protein sequence ID" value="GBN12478.1"/>
    <property type="molecule type" value="Genomic_DNA"/>
</dbReference>
<evidence type="ECO:0000313" key="1">
    <source>
        <dbReference type="EMBL" id="GBN12478.1"/>
    </source>
</evidence>
<dbReference type="AlphaFoldDB" id="A0A4Y2LCM2"/>
<keyword evidence="2" id="KW-1185">Reference proteome</keyword>
<sequence>MTDTRSETSVRNCTEISIHRLPTFSQNVRVTPETLEQQRFFAVPKAHNTDKNLGNTKHGKGSLTFPCAGSRMESVEFRKAFELLLSLFARA</sequence>
<evidence type="ECO:0000313" key="2">
    <source>
        <dbReference type="Proteomes" id="UP000499080"/>
    </source>
</evidence>
<comment type="caution">
    <text evidence="1">The sequence shown here is derived from an EMBL/GenBank/DDBJ whole genome shotgun (WGS) entry which is preliminary data.</text>
</comment>
<proteinExistence type="predicted"/>
<organism evidence="1 2">
    <name type="scientific">Araneus ventricosus</name>
    <name type="common">Orbweaver spider</name>
    <name type="synonym">Epeira ventricosa</name>
    <dbReference type="NCBI Taxonomy" id="182803"/>
    <lineage>
        <taxon>Eukaryota</taxon>
        <taxon>Metazoa</taxon>
        <taxon>Ecdysozoa</taxon>
        <taxon>Arthropoda</taxon>
        <taxon>Chelicerata</taxon>
        <taxon>Arachnida</taxon>
        <taxon>Araneae</taxon>
        <taxon>Araneomorphae</taxon>
        <taxon>Entelegynae</taxon>
        <taxon>Araneoidea</taxon>
        <taxon>Araneidae</taxon>
        <taxon>Araneus</taxon>
    </lineage>
</organism>
<accession>A0A4Y2LCM2</accession>
<name>A0A4Y2LCM2_ARAVE</name>